<evidence type="ECO:0000313" key="1">
    <source>
        <dbReference type="EMBL" id="XBH07411.1"/>
    </source>
</evidence>
<protein>
    <recommendedName>
        <fullName evidence="2">DUF5678 domain-containing protein</fullName>
    </recommendedName>
</protein>
<gene>
    <name evidence="1" type="ORF">V5E97_15610</name>
</gene>
<sequence length="74" mass="8514">MKFFESERATYHANYESLLAHEGKFVAIKGETIAGVRQTYDQVVELGYERFGPVPFLVKRIRPEDDATPNLIRP</sequence>
<proteinExistence type="predicted"/>
<accession>A0AAU7CRW5</accession>
<dbReference type="EMBL" id="CP155447">
    <property type="protein sequence ID" value="XBH07411.1"/>
    <property type="molecule type" value="Genomic_DNA"/>
</dbReference>
<organism evidence="1">
    <name type="scientific">Singulisphaera sp. Ch08</name>
    <dbReference type="NCBI Taxonomy" id="3120278"/>
    <lineage>
        <taxon>Bacteria</taxon>
        <taxon>Pseudomonadati</taxon>
        <taxon>Planctomycetota</taxon>
        <taxon>Planctomycetia</taxon>
        <taxon>Isosphaerales</taxon>
        <taxon>Isosphaeraceae</taxon>
        <taxon>Singulisphaera</taxon>
    </lineage>
</organism>
<reference evidence="1" key="1">
    <citation type="submission" date="2024-05" db="EMBL/GenBank/DDBJ databases">
        <title>Planctomycetes of the genus Singulisphaera possess chitinolytic capabilities.</title>
        <authorList>
            <person name="Ivanova A."/>
        </authorList>
    </citation>
    <scope>NUCLEOTIDE SEQUENCE</scope>
    <source>
        <strain evidence="1">Ch08T</strain>
    </source>
</reference>
<dbReference type="AlphaFoldDB" id="A0AAU7CRW5"/>
<dbReference type="RefSeq" id="WP_406700248.1">
    <property type="nucleotide sequence ID" value="NZ_CP155447.1"/>
</dbReference>
<evidence type="ECO:0008006" key="2">
    <source>
        <dbReference type="Google" id="ProtNLM"/>
    </source>
</evidence>
<name>A0AAU7CRW5_9BACT</name>